<sequence length="417" mass="44539">MRGAIICIGDELISGRVAERNSRFAMSRLSPLGFEIASSIWVGDDMKAIAGALDQALAQASFVVVSGGLGSTEDDITAQAAARHFGLEIAESRRMIQNLKACFLAVGREVPPGVERMAQLPQGAEVLDKSCAGFMLTTPAQQPVYFLPGIPQENHRLLETHVLPDLMRRFAPQKVMVSQKFTVFGLGESEIAQRLDGLVAGYPEVSVGYYPVFPAEEVLLATRTSEPHRAEVLLNELFAEASHRLGGKVVAQGEQSLADSVAQRLSAEGLTLALAESCTGGLVGHLITGVSGASDFLDRGLITYSNRAKMELLGVEARVLNEHGAVSAETAAQMAAGARLESGVDLGLAVTGIAGPTGGSEEKPVGTVYFGLAAEDGVKTLHRRFMGDRAQIKLMSAWTALDMLRRYLEDHAFLHRP</sequence>
<dbReference type="InterPro" id="IPR001453">
    <property type="entry name" value="MoaB/Mog_dom"/>
</dbReference>
<comment type="similarity">
    <text evidence="1">Belongs to the CinA family.</text>
</comment>
<keyword evidence="4" id="KW-1185">Reference proteome</keyword>
<dbReference type="InterPro" id="IPR036653">
    <property type="entry name" value="CinA-like_C"/>
</dbReference>
<dbReference type="Proteomes" id="UP001366166">
    <property type="component" value="Chromosome"/>
</dbReference>
<dbReference type="Gene3D" id="3.40.980.10">
    <property type="entry name" value="MoaB/Mog-like domain"/>
    <property type="match status" value="1"/>
</dbReference>
<proteinExistence type="inferred from homology"/>
<dbReference type="RefSeq" id="WP_338605756.1">
    <property type="nucleotide sequence ID" value="NZ_AP028679.1"/>
</dbReference>
<evidence type="ECO:0000259" key="2">
    <source>
        <dbReference type="SMART" id="SM00852"/>
    </source>
</evidence>
<protein>
    <recommendedName>
        <fullName evidence="1">CinA-like protein</fullName>
    </recommendedName>
</protein>
<dbReference type="CDD" id="cd00885">
    <property type="entry name" value="cinA"/>
    <property type="match status" value="1"/>
</dbReference>
<evidence type="ECO:0000256" key="1">
    <source>
        <dbReference type="HAMAP-Rule" id="MF_00226"/>
    </source>
</evidence>
<dbReference type="Pfam" id="PF02464">
    <property type="entry name" value="CinA"/>
    <property type="match status" value="1"/>
</dbReference>
<dbReference type="NCBIfam" id="TIGR00199">
    <property type="entry name" value="PncC_domain"/>
    <property type="match status" value="1"/>
</dbReference>
<dbReference type="InterPro" id="IPR036425">
    <property type="entry name" value="MoaB/Mog-like_dom_sf"/>
</dbReference>
<dbReference type="InterPro" id="IPR050101">
    <property type="entry name" value="CinA"/>
</dbReference>
<dbReference type="InterPro" id="IPR008135">
    <property type="entry name" value="Competence-induced_CinA"/>
</dbReference>
<dbReference type="SMART" id="SM00852">
    <property type="entry name" value="MoCF_biosynth"/>
    <property type="match status" value="1"/>
</dbReference>
<dbReference type="PIRSF" id="PIRSF006728">
    <property type="entry name" value="CinA"/>
    <property type="match status" value="1"/>
</dbReference>
<feature type="domain" description="MoaB/Mog" evidence="2">
    <location>
        <begin position="4"/>
        <end position="169"/>
    </location>
</feature>
<dbReference type="KEGG" id="dmp:FAK_10950"/>
<dbReference type="SUPFAM" id="SSF142433">
    <property type="entry name" value="CinA-like"/>
    <property type="match status" value="1"/>
</dbReference>
<reference evidence="4" key="1">
    <citation type="journal article" date="2023" name="Arch. Microbiol.">
        <title>Desulfoferula mesophilus gen. nov. sp. nov., a mesophilic sulfate-reducing bacterium isolated from a brackish lake sediment.</title>
        <authorList>
            <person name="Watanabe T."/>
            <person name="Yabe T."/>
            <person name="Tsuji J.M."/>
            <person name="Fukui M."/>
        </authorList>
    </citation>
    <scope>NUCLEOTIDE SEQUENCE [LARGE SCALE GENOMIC DNA]</scope>
    <source>
        <strain evidence="4">12FAK</strain>
    </source>
</reference>
<name>A0AAU9EHH4_9BACT</name>
<evidence type="ECO:0000313" key="3">
    <source>
        <dbReference type="EMBL" id="BEQ14029.1"/>
    </source>
</evidence>
<accession>A0AAU9EHH4</accession>
<dbReference type="Pfam" id="PF18146">
    <property type="entry name" value="CinA_KH"/>
    <property type="match status" value="1"/>
</dbReference>
<dbReference type="SUPFAM" id="SSF53218">
    <property type="entry name" value="Molybdenum cofactor biosynthesis proteins"/>
    <property type="match status" value="1"/>
</dbReference>
<dbReference type="InterPro" id="IPR008136">
    <property type="entry name" value="CinA_C"/>
</dbReference>
<gene>
    <name evidence="3" type="ORF">FAK_10950</name>
</gene>
<dbReference type="AlphaFoldDB" id="A0AAU9EHH4"/>
<dbReference type="NCBIfam" id="TIGR00200">
    <property type="entry name" value="cinA_nterm"/>
    <property type="match status" value="1"/>
</dbReference>
<dbReference type="Gene3D" id="3.30.70.2860">
    <property type="match status" value="1"/>
</dbReference>
<dbReference type="PANTHER" id="PTHR13939:SF0">
    <property type="entry name" value="NMN AMIDOHYDROLASE-LIKE PROTEIN YFAY"/>
    <property type="match status" value="1"/>
</dbReference>
<dbReference type="Pfam" id="PF00994">
    <property type="entry name" value="MoCF_biosynth"/>
    <property type="match status" value="1"/>
</dbReference>
<dbReference type="Gene3D" id="3.90.950.20">
    <property type="entry name" value="CinA-like"/>
    <property type="match status" value="1"/>
</dbReference>
<dbReference type="HAMAP" id="MF_00226_B">
    <property type="entry name" value="CinA_B"/>
    <property type="match status" value="1"/>
</dbReference>
<dbReference type="PANTHER" id="PTHR13939">
    <property type="entry name" value="NICOTINAMIDE-NUCLEOTIDE AMIDOHYDROLASE PNCC"/>
    <property type="match status" value="1"/>
</dbReference>
<organism evidence="3 4">
    <name type="scientific">Desulfoferula mesophila</name>
    <dbReference type="NCBI Taxonomy" id="3058419"/>
    <lineage>
        <taxon>Bacteria</taxon>
        <taxon>Pseudomonadati</taxon>
        <taxon>Thermodesulfobacteriota</taxon>
        <taxon>Desulfarculia</taxon>
        <taxon>Desulfarculales</taxon>
        <taxon>Desulfarculaceae</taxon>
        <taxon>Desulfoferula</taxon>
    </lineage>
</organism>
<dbReference type="InterPro" id="IPR041424">
    <property type="entry name" value="CinA_KH"/>
</dbReference>
<evidence type="ECO:0000313" key="4">
    <source>
        <dbReference type="Proteomes" id="UP001366166"/>
    </source>
</evidence>
<dbReference type="EMBL" id="AP028679">
    <property type="protein sequence ID" value="BEQ14029.1"/>
    <property type="molecule type" value="Genomic_DNA"/>
</dbReference>